<evidence type="ECO:0000256" key="1">
    <source>
        <dbReference type="SAM" id="Phobius"/>
    </source>
</evidence>
<dbReference type="RefSeq" id="WP_191707470.1">
    <property type="nucleotide sequence ID" value="NZ_JACSQA010000013.1"/>
</dbReference>
<evidence type="ECO:0000313" key="2">
    <source>
        <dbReference type="EMBL" id="MBD8026994.1"/>
    </source>
</evidence>
<evidence type="ECO:0000313" key="3">
    <source>
        <dbReference type="Proteomes" id="UP000640930"/>
    </source>
</evidence>
<organism evidence="2 3">
    <name type="scientific">Ureibacillus galli</name>
    <dbReference type="NCBI Taxonomy" id="2762222"/>
    <lineage>
        <taxon>Bacteria</taxon>
        <taxon>Bacillati</taxon>
        <taxon>Bacillota</taxon>
        <taxon>Bacilli</taxon>
        <taxon>Bacillales</taxon>
        <taxon>Caryophanaceae</taxon>
        <taxon>Ureibacillus</taxon>
    </lineage>
</organism>
<keyword evidence="1" id="KW-0812">Transmembrane</keyword>
<dbReference type="Proteomes" id="UP000640930">
    <property type="component" value="Unassembled WGS sequence"/>
</dbReference>
<accession>A0ABR8XCM6</accession>
<protein>
    <recommendedName>
        <fullName evidence="4">DUF4367 domain-containing protein</fullName>
    </recommendedName>
</protein>
<evidence type="ECO:0008006" key="4">
    <source>
        <dbReference type="Google" id="ProtNLM"/>
    </source>
</evidence>
<reference evidence="2 3" key="1">
    <citation type="submission" date="2020-08" db="EMBL/GenBank/DDBJ databases">
        <title>A Genomic Blueprint of the Chicken Gut Microbiome.</title>
        <authorList>
            <person name="Gilroy R."/>
            <person name="Ravi A."/>
            <person name="Getino M."/>
            <person name="Pursley I."/>
            <person name="Horton D.L."/>
            <person name="Alikhan N.-F."/>
            <person name="Baker D."/>
            <person name="Gharbi K."/>
            <person name="Hall N."/>
            <person name="Watson M."/>
            <person name="Adriaenssens E.M."/>
            <person name="Foster-Nyarko E."/>
            <person name="Jarju S."/>
            <person name="Secka A."/>
            <person name="Antonio M."/>
            <person name="Oren A."/>
            <person name="Chaudhuri R."/>
            <person name="La Ragione R.M."/>
            <person name="Hildebrand F."/>
            <person name="Pallen M.J."/>
        </authorList>
    </citation>
    <scope>NUCLEOTIDE SEQUENCE [LARGE SCALE GENOMIC DNA]</scope>
    <source>
        <strain evidence="2 3">Re31</strain>
    </source>
</reference>
<keyword evidence="1" id="KW-1133">Transmembrane helix</keyword>
<comment type="caution">
    <text evidence="2">The sequence shown here is derived from an EMBL/GenBank/DDBJ whole genome shotgun (WGS) entry which is preliminary data.</text>
</comment>
<keyword evidence="3" id="KW-1185">Reference proteome</keyword>
<proteinExistence type="predicted"/>
<name>A0ABR8XCM6_9BACL</name>
<dbReference type="EMBL" id="JACSQA010000013">
    <property type="protein sequence ID" value="MBD8026994.1"/>
    <property type="molecule type" value="Genomic_DNA"/>
</dbReference>
<sequence>MDDKKMERNLYETLKGHTDDVVNEKEEIWKYIESQISLQENNIVRATKNKGEREVKQREKKSTGRLVVLVATAAIVAFVFGIFTTNTGQAFVEQLKQYFEPKKEVITEIEGDQEQSEVILQDRVDYIIYIDEERYQLIQEQDVDKIVPKVPLEDKYPEVSMTISQIVDKTPEQLVNEYVEQLGTSFETVKEIETVTEPVSGFLVSAIDGNEWNSKVNKVYIISNGREGSFVFDLKYFLEASEGHGARFYHMLEEFQIVEE</sequence>
<feature type="transmembrane region" description="Helical" evidence="1">
    <location>
        <begin position="66"/>
        <end position="84"/>
    </location>
</feature>
<gene>
    <name evidence="2" type="ORF">H9636_10040</name>
</gene>
<keyword evidence="1" id="KW-0472">Membrane</keyword>